<evidence type="ECO:0000313" key="8">
    <source>
        <dbReference type="Proteomes" id="UP001438707"/>
    </source>
</evidence>
<keyword evidence="3 4" id="KW-0326">Glycosidase</keyword>
<evidence type="ECO:0000256" key="4">
    <source>
        <dbReference type="RuleBase" id="RU361187"/>
    </source>
</evidence>
<dbReference type="InterPro" id="IPR023296">
    <property type="entry name" value="Glyco_hydro_beta-prop_sf"/>
</dbReference>
<evidence type="ECO:0000256" key="1">
    <source>
        <dbReference type="ARBA" id="ARBA00009865"/>
    </source>
</evidence>
<keyword evidence="2 4" id="KW-0378">Hydrolase</keyword>
<feature type="region of interest" description="Disordered" evidence="5">
    <location>
        <begin position="370"/>
        <end position="390"/>
    </location>
</feature>
<sequence>MCRPPASGIWLLTNLLLHILGLSCTTASFGPQPETTVLTPGSIPIDTDGNQVHAHGGALIEMDGIFFWYGTSQKQPPGWLSTDINLYSSEDLAEWRNEGSIFNWQSIVGMPTGPPYRIERPKIIWCEEFHYWVLWFHLDLPSFGYPAVGVAKAETLQGPFDFVQVFKPDGRSSFDMTLFQDDDDTAYLVRSVENSFLGITKLAPNYLGLEGGICAQTPFQAEAPAVFKHGPSSYWILSSHLTGWAPNPPLLWHANSSEGLCGTSWYLMPQPATGPGSETTWDSQSTAVFPYQTEDGRELLMYLGDRWNAAGPGGVAQAGYVWLPLIPTAAPSQVSSTAATHGKTHGTASQTDWLWTFAQPNAQQKNIHGKLASQDISPDSRKTSDLAEQSSDETAHAWHRWYRSAVRTAVFKARSQMLLVEAAARKAAVQLLRQGCRLLRNAGRGCASDPANKAETFMLVFRSSWRIRDYLKPPSLP</sequence>
<organism evidence="7 8">
    <name type="scientific">Apatococcus lobatus</name>
    <dbReference type="NCBI Taxonomy" id="904363"/>
    <lineage>
        <taxon>Eukaryota</taxon>
        <taxon>Viridiplantae</taxon>
        <taxon>Chlorophyta</taxon>
        <taxon>core chlorophytes</taxon>
        <taxon>Trebouxiophyceae</taxon>
        <taxon>Chlorellales</taxon>
        <taxon>Chlorellaceae</taxon>
        <taxon>Apatococcus</taxon>
    </lineage>
</organism>
<dbReference type="PANTHER" id="PTHR22925">
    <property type="entry name" value="GLYCOSYL HYDROLASE 43 FAMILY MEMBER"/>
    <property type="match status" value="1"/>
</dbReference>
<evidence type="ECO:0000256" key="6">
    <source>
        <dbReference type="SAM" id="SignalP"/>
    </source>
</evidence>
<dbReference type="Gene3D" id="2.115.10.20">
    <property type="entry name" value="Glycosyl hydrolase domain, family 43"/>
    <property type="match status" value="1"/>
</dbReference>
<evidence type="ECO:0000313" key="7">
    <source>
        <dbReference type="EMBL" id="KAK9821833.1"/>
    </source>
</evidence>
<comment type="caution">
    <text evidence="7">The sequence shown here is derived from an EMBL/GenBank/DDBJ whole genome shotgun (WGS) entry which is preliminary data.</text>
</comment>
<dbReference type="PANTHER" id="PTHR22925:SF3">
    <property type="entry name" value="GLYCOSYL HYDROLASE FAMILY PROTEIN 43"/>
    <property type="match status" value="1"/>
</dbReference>
<proteinExistence type="inferred from homology"/>
<keyword evidence="6" id="KW-0732">Signal</keyword>
<feature type="chain" id="PRO_5043710539" evidence="6">
    <location>
        <begin position="28"/>
        <end position="477"/>
    </location>
</feature>
<protein>
    <submittedName>
        <fullName evidence="7">Uncharacterized protein</fullName>
    </submittedName>
</protein>
<evidence type="ECO:0000256" key="3">
    <source>
        <dbReference type="ARBA" id="ARBA00023295"/>
    </source>
</evidence>
<evidence type="ECO:0000256" key="5">
    <source>
        <dbReference type="SAM" id="MobiDB-lite"/>
    </source>
</evidence>
<dbReference type="Pfam" id="PF04616">
    <property type="entry name" value="Glyco_hydro_43"/>
    <property type="match status" value="1"/>
</dbReference>
<reference evidence="7 8" key="1">
    <citation type="journal article" date="2024" name="Nat. Commun.">
        <title>Phylogenomics reveals the evolutionary origins of lichenization in chlorophyte algae.</title>
        <authorList>
            <person name="Puginier C."/>
            <person name="Libourel C."/>
            <person name="Otte J."/>
            <person name="Skaloud P."/>
            <person name="Haon M."/>
            <person name="Grisel S."/>
            <person name="Petersen M."/>
            <person name="Berrin J.G."/>
            <person name="Delaux P.M."/>
            <person name="Dal Grande F."/>
            <person name="Keller J."/>
        </authorList>
    </citation>
    <scope>NUCLEOTIDE SEQUENCE [LARGE SCALE GENOMIC DNA]</scope>
    <source>
        <strain evidence="7 8">SAG 2145</strain>
    </source>
</reference>
<accession>A0AAW1QKP8</accession>
<keyword evidence="8" id="KW-1185">Reference proteome</keyword>
<evidence type="ECO:0000256" key="2">
    <source>
        <dbReference type="ARBA" id="ARBA00022801"/>
    </source>
</evidence>
<feature type="signal peptide" evidence="6">
    <location>
        <begin position="1"/>
        <end position="27"/>
    </location>
</feature>
<dbReference type="EMBL" id="JALJOS010000035">
    <property type="protein sequence ID" value="KAK9821833.1"/>
    <property type="molecule type" value="Genomic_DNA"/>
</dbReference>
<gene>
    <name evidence="7" type="ORF">WJX74_002346</name>
</gene>
<dbReference type="SUPFAM" id="SSF75005">
    <property type="entry name" value="Arabinanase/levansucrase/invertase"/>
    <property type="match status" value="1"/>
</dbReference>
<dbReference type="GO" id="GO:0005975">
    <property type="term" value="P:carbohydrate metabolic process"/>
    <property type="evidence" value="ECO:0007669"/>
    <property type="project" value="InterPro"/>
</dbReference>
<dbReference type="PROSITE" id="PS51257">
    <property type="entry name" value="PROKAR_LIPOPROTEIN"/>
    <property type="match status" value="1"/>
</dbReference>
<name>A0AAW1QKP8_9CHLO</name>
<dbReference type="GO" id="GO:0004553">
    <property type="term" value="F:hydrolase activity, hydrolyzing O-glycosyl compounds"/>
    <property type="evidence" value="ECO:0007669"/>
    <property type="project" value="InterPro"/>
</dbReference>
<dbReference type="AlphaFoldDB" id="A0AAW1QKP8"/>
<dbReference type="Proteomes" id="UP001438707">
    <property type="component" value="Unassembled WGS sequence"/>
</dbReference>
<comment type="similarity">
    <text evidence="1 4">Belongs to the glycosyl hydrolase 43 family.</text>
</comment>
<dbReference type="InterPro" id="IPR006710">
    <property type="entry name" value="Glyco_hydro_43"/>
</dbReference>